<keyword evidence="1" id="KW-1133">Transmembrane helix</keyword>
<gene>
    <name evidence="2" type="ORF">DFR75_109171</name>
</gene>
<feature type="transmembrane region" description="Helical" evidence="1">
    <location>
        <begin position="64"/>
        <end position="86"/>
    </location>
</feature>
<evidence type="ECO:0008006" key="4">
    <source>
        <dbReference type="Google" id="ProtNLM"/>
    </source>
</evidence>
<sequence length="164" mass="17773">MDGDDTDWNRRVRGENTIQRLDRNWASLLQELRVLQTGVQVLTGILLTLPFQSHFDALSTELRVVYLVVVTASIAATALLVAPVALHRLLFRRHRLDALVTGAHRLALAGIALLGVALTGIAVLIFDVVAGTAAGIIAGVVASITFLGLWVIPPFVYRRGSEKD</sequence>
<evidence type="ECO:0000313" key="2">
    <source>
        <dbReference type="EMBL" id="TDP31202.1"/>
    </source>
</evidence>
<name>A0A4V3CMS2_NOCIG</name>
<protein>
    <recommendedName>
        <fullName evidence="4">Sodium:proton antiporter</fullName>
    </recommendedName>
</protein>
<feature type="transmembrane region" description="Helical" evidence="1">
    <location>
        <begin position="132"/>
        <end position="157"/>
    </location>
</feature>
<dbReference type="Proteomes" id="UP000295087">
    <property type="component" value="Unassembled WGS sequence"/>
</dbReference>
<reference evidence="2 3" key="1">
    <citation type="submission" date="2019-03" db="EMBL/GenBank/DDBJ databases">
        <title>Genomic Encyclopedia of Type Strains, Phase IV (KMG-IV): sequencing the most valuable type-strain genomes for metagenomic binning, comparative biology and taxonomic classification.</title>
        <authorList>
            <person name="Goeker M."/>
        </authorList>
    </citation>
    <scope>NUCLEOTIDE SEQUENCE [LARGE SCALE GENOMIC DNA]</scope>
    <source>
        <strain evidence="2 3">DSM 44496</strain>
    </source>
</reference>
<dbReference type="Pfam" id="PF19853">
    <property type="entry name" value="DUF6328"/>
    <property type="match status" value="1"/>
</dbReference>
<organism evidence="2 3">
    <name type="scientific">Nocardia ignorata</name>
    <dbReference type="NCBI Taxonomy" id="145285"/>
    <lineage>
        <taxon>Bacteria</taxon>
        <taxon>Bacillati</taxon>
        <taxon>Actinomycetota</taxon>
        <taxon>Actinomycetes</taxon>
        <taxon>Mycobacteriales</taxon>
        <taxon>Nocardiaceae</taxon>
        <taxon>Nocardia</taxon>
    </lineage>
</organism>
<dbReference type="EMBL" id="SNXK01000009">
    <property type="protein sequence ID" value="TDP31202.1"/>
    <property type="molecule type" value="Genomic_DNA"/>
</dbReference>
<evidence type="ECO:0000313" key="3">
    <source>
        <dbReference type="Proteomes" id="UP000295087"/>
    </source>
</evidence>
<dbReference type="InterPro" id="IPR046291">
    <property type="entry name" value="DUF6328"/>
</dbReference>
<proteinExistence type="predicted"/>
<dbReference type="RefSeq" id="WP_067493986.1">
    <property type="nucleotide sequence ID" value="NZ_JBHXPO010000010.1"/>
</dbReference>
<keyword evidence="1" id="KW-0812">Transmembrane</keyword>
<comment type="caution">
    <text evidence="2">The sequence shown here is derived from an EMBL/GenBank/DDBJ whole genome shotgun (WGS) entry which is preliminary data.</text>
</comment>
<feature type="transmembrane region" description="Helical" evidence="1">
    <location>
        <begin position="106"/>
        <end position="126"/>
    </location>
</feature>
<keyword evidence="3" id="KW-1185">Reference proteome</keyword>
<keyword evidence="1" id="KW-0472">Membrane</keyword>
<evidence type="ECO:0000256" key="1">
    <source>
        <dbReference type="SAM" id="Phobius"/>
    </source>
</evidence>
<accession>A0A4V3CMS2</accession>
<dbReference type="AlphaFoldDB" id="A0A4V3CMS2"/>